<gene>
    <name evidence="7 9" type="primary">tolB</name>
    <name evidence="9" type="ORF">C2869_20100</name>
</gene>
<dbReference type="Gene3D" id="2.120.10.30">
    <property type="entry name" value="TolB, C-terminal domain"/>
    <property type="match status" value="1"/>
</dbReference>
<evidence type="ECO:0000259" key="8">
    <source>
        <dbReference type="Pfam" id="PF04052"/>
    </source>
</evidence>
<dbReference type="GO" id="GO:0042597">
    <property type="term" value="C:periplasmic space"/>
    <property type="evidence" value="ECO:0007669"/>
    <property type="project" value="UniProtKB-SubCell"/>
</dbReference>
<dbReference type="NCBIfam" id="TIGR02800">
    <property type="entry name" value="propeller_TolB"/>
    <property type="match status" value="1"/>
</dbReference>
<dbReference type="PANTHER" id="PTHR36842">
    <property type="entry name" value="PROTEIN TOLB HOMOLOG"/>
    <property type="match status" value="1"/>
</dbReference>
<dbReference type="SUPFAM" id="SSF52964">
    <property type="entry name" value="TolB, N-terminal domain"/>
    <property type="match status" value="1"/>
</dbReference>
<comment type="subcellular location">
    <subcellularLocation>
        <location evidence="1 7">Periplasm</location>
    </subcellularLocation>
</comment>
<dbReference type="InterPro" id="IPR007195">
    <property type="entry name" value="TolB_N"/>
</dbReference>
<evidence type="ECO:0000256" key="5">
    <source>
        <dbReference type="ARBA" id="ARBA00022764"/>
    </source>
</evidence>
<dbReference type="PANTHER" id="PTHR36842:SF1">
    <property type="entry name" value="PROTEIN TOLB"/>
    <property type="match status" value="1"/>
</dbReference>
<evidence type="ECO:0000256" key="4">
    <source>
        <dbReference type="ARBA" id="ARBA00022729"/>
    </source>
</evidence>
<keyword evidence="3 7" id="KW-0132">Cell division</keyword>
<feature type="signal peptide" evidence="7">
    <location>
        <begin position="1"/>
        <end position="20"/>
    </location>
</feature>
<evidence type="ECO:0000256" key="6">
    <source>
        <dbReference type="ARBA" id="ARBA00023306"/>
    </source>
</evidence>
<evidence type="ECO:0000313" key="10">
    <source>
        <dbReference type="Proteomes" id="UP000244441"/>
    </source>
</evidence>
<dbReference type="AlphaFoldDB" id="A0A2S0VWG0"/>
<dbReference type="HAMAP" id="MF_00671">
    <property type="entry name" value="TolB"/>
    <property type="match status" value="1"/>
</dbReference>
<dbReference type="EMBL" id="CP026604">
    <property type="protein sequence ID" value="AWB68559.1"/>
    <property type="molecule type" value="Genomic_DNA"/>
</dbReference>
<evidence type="ECO:0000256" key="7">
    <source>
        <dbReference type="HAMAP-Rule" id="MF_00671"/>
    </source>
</evidence>
<feature type="domain" description="TolB N-terminal" evidence="8">
    <location>
        <begin position="22"/>
        <end position="124"/>
    </location>
</feature>
<dbReference type="SUPFAM" id="SSF69304">
    <property type="entry name" value="Tricorn protease N-terminal domain"/>
    <property type="match status" value="1"/>
</dbReference>
<protein>
    <recommendedName>
        <fullName evidence="7">Tol-Pal system protein TolB</fullName>
    </recommendedName>
</protein>
<dbReference type="Pfam" id="PF07676">
    <property type="entry name" value="PD40"/>
    <property type="match status" value="3"/>
</dbReference>
<keyword evidence="6 7" id="KW-0131">Cell cycle</keyword>
<comment type="similarity">
    <text evidence="2 7">Belongs to the TolB family.</text>
</comment>
<dbReference type="GO" id="GO:0017038">
    <property type="term" value="P:protein import"/>
    <property type="evidence" value="ECO:0007669"/>
    <property type="project" value="InterPro"/>
</dbReference>
<dbReference type="InterPro" id="IPR014167">
    <property type="entry name" value="Tol-Pal_TolB"/>
</dbReference>
<evidence type="ECO:0000256" key="2">
    <source>
        <dbReference type="ARBA" id="ARBA00009820"/>
    </source>
</evidence>
<name>A0A2S0VWG0_9ALTE</name>
<reference evidence="9 10" key="1">
    <citation type="submission" date="2018-01" db="EMBL/GenBank/DDBJ databases">
        <title>Genome sequence of a Cantenovulum-like bacteria.</title>
        <authorList>
            <person name="Tan W.R."/>
            <person name="Lau N.-S."/>
            <person name="Go F."/>
            <person name="Amirul A.-A.A."/>
        </authorList>
    </citation>
    <scope>NUCLEOTIDE SEQUENCE [LARGE SCALE GENOMIC DNA]</scope>
    <source>
        <strain evidence="9 10">CCB-QB4</strain>
    </source>
</reference>
<proteinExistence type="inferred from homology"/>
<dbReference type="OrthoDB" id="9802240at2"/>
<feature type="chain" id="PRO_5015791240" description="Tol-Pal system protein TolB" evidence="7">
    <location>
        <begin position="21"/>
        <end position="448"/>
    </location>
</feature>
<keyword evidence="5 7" id="KW-0574">Periplasm</keyword>
<evidence type="ECO:0000256" key="3">
    <source>
        <dbReference type="ARBA" id="ARBA00022618"/>
    </source>
</evidence>
<keyword evidence="4 7" id="KW-0732">Signal</keyword>
<dbReference type="GO" id="GO:0051301">
    <property type="term" value="P:cell division"/>
    <property type="evidence" value="ECO:0007669"/>
    <property type="project" value="UniProtKB-UniRule"/>
</dbReference>
<evidence type="ECO:0000256" key="1">
    <source>
        <dbReference type="ARBA" id="ARBA00004418"/>
    </source>
</evidence>
<comment type="subunit">
    <text evidence="7">The Tol-Pal system is composed of five core proteins: the inner membrane proteins TolA, TolQ and TolR, the periplasmic protein TolB and the outer membrane protein Pal. They form a network linking the inner and outer membranes and the peptidoglycan layer.</text>
</comment>
<dbReference type="RefSeq" id="WP_108604613.1">
    <property type="nucleotide sequence ID" value="NZ_CP026604.1"/>
</dbReference>
<dbReference type="InterPro" id="IPR011042">
    <property type="entry name" value="6-blade_b-propeller_TolB-like"/>
</dbReference>
<dbReference type="KEGG" id="cate:C2869_20100"/>
<evidence type="ECO:0000313" key="9">
    <source>
        <dbReference type="EMBL" id="AWB68559.1"/>
    </source>
</evidence>
<dbReference type="Pfam" id="PF04052">
    <property type="entry name" value="TolB_N"/>
    <property type="match status" value="1"/>
</dbReference>
<keyword evidence="10" id="KW-1185">Reference proteome</keyword>
<dbReference type="Gene3D" id="3.40.50.10070">
    <property type="entry name" value="TolB, N-terminal domain"/>
    <property type="match status" value="1"/>
</dbReference>
<organism evidence="9 10">
    <name type="scientific">Saccharobesus litoralis</name>
    <dbReference type="NCBI Taxonomy" id="2172099"/>
    <lineage>
        <taxon>Bacteria</taxon>
        <taxon>Pseudomonadati</taxon>
        <taxon>Pseudomonadota</taxon>
        <taxon>Gammaproteobacteria</taxon>
        <taxon>Alteromonadales</taxon>
        <taxon>Alteromonadaceae</taxon>
        <taxon>Saccharobesus</taxon>
    </lineage>
</organism>
<comment type="function">
    <text evidence="7">Part of the Tol-Pal system, which plays a role in outer membrane invagination during cell division and is important for maintaining outer membrane integrity.</text>
</comment>
<dbReference type="InterPro" id="IPR011659">
    <property type="entry name" value="WD40"/>
</dbReference>
<sequence length="448" mass="49838" precursor="true">MKRIITALSFLCVVCFQAQAKLEILITEGVESTRPIAVIPFKYEGTTELPMDIAEIIASDMARSGKFHPFPQINMPQKPHLEADVDYQAWLDAGVETILIGEVKQTVLDQFQVHYTLIDIVRGQITGTNSRMLSEGELIETNDHILYEADVTADLSRFRQLAHHISDNVFETLTGIPGAFKTRIAYVKVSDYNAERPYKLMVADYDGFGERELISSSEPLMSPSWSPDATKLAYVTFENAQAQIYIQDLYSTDRDMIASFPGINGAPQWSPDGTKMAMVLSKDGDPEIYVMDLLSRKLSRITKHRAIDTEPSWSPDGKKLIFTSERGGKPQLYSVNLDTKRVKRLTFTGEMNLGGSFSPNGQELILVNRTRGNYHIGRLDVGSGALQVLTKTYLDESPSIAPNGSMVIYSTLHDGDQVLALVSVDGRFKARLPLGVGQYKSPAWSPML</sequence>
<dbReference type="Proteomes" id="UP000244441">
    <property type="component" value="Chromosome"/>
</dbReference>
<accession>A0A2S0VWG0</accession>